<accession>A0A024GFI2</accession>
<dbReference type="PANTHER" id="PTHR21738:SF0">
    <property type="entry name" value="RIBOSOMAL RNA PROCESSING PROTEIN 36 HOMOLOG"/>
    <property type="match status" value="1"/>
</dbReference>
<dbReference type="OrthoDB" id="448446at2759"/>
<evidence type="ECO:0000256" key="5">
    <source>
        <dbReference type="ARBA" id="ARBA00023242"/>
    </source>
</evidence>
<dbReference type="InterPro" id="IPR009292">
    <property type="entry name" value="RRP36"/>
</dbReference>
<evidence type="ECO:0000256" key="1">
    <source>
        <dbReference type="ARBA" id="ARBA00004604"/>
    </source>
</evidence>
<protein>
    <recommendedName>
        <fullName evidence="6">rRNA biogenesis protein RRP36</fullName>
    </recommendedName>
</protein>
<dbReference type="GO" id="GO:0005730">
    <property type="term" value="C:nucleolus"/>
    <property type="evidence" value="ECO:0007669"/>
    <property type="project" value="UniProtKB-SubCell"/>
</dbReference>
<dbReference type="GO" id="GO:0030686">
    <property type="term" value="C:90S preribosome"/>
    <property type="evidence" value="ECO:0007669"/>
    <property type="project" value="TreeGrafter"/>
</dbReference>
<reference evidence="8 9" key="1">
    <citation type="submission" date="2012-05" db="EMBL/GenBank/DDBJ databases">
        <title>Recombination and specialization in a pathogen metapopulation.</title>
        <authorList>
            <person name="Gardiner A."/>
            <person name="Kemen E."/>
            <person name="Schultz-Larsen T."/>
            <person name="MacLean D."/>
            <person name="Van Oosterhout C."/>
            <person name="Jones J.D.G."/>
        </authorList>
    </citation>
    <scope>NUCLEOTIDE SEQUENCE [LARGE SCALE GENOMIC DNA]</scope>
    <source>
        <strain evidence="8 9">Ac Nc2</strain>
    </source>
</reference>
<comment type="similarity">
    <text evidence="2 6">Belongs to the RRP36 family.</text>
</comment>
<dbReference type="STRING" id="65357.A0A024GFI2"/>
<feature type="compositionally biased region" description="Basic and acidic residues" evidence="7">
    <location>
        <begin position="147"/>
        <end position="156"/>
    </location>
</feature>
<organism evidence="8 9">
    <name type="scientific">Albugo candida</name>
    <dbReference type="NCBI Taxonomy" id="65357"/>
    <lineage>
        <taxon>Eukaryota</taxon>
        <taxon>Sar</taxon>
        <taxon>Stramenopiles</taxon>
        <taxon>Oomycota</taxon>
        <taxon>Peronosporomycetes</taxon>
        <taxon>Albuginales</taxon>
        <taxon>Albuginaceae</taxon>
        <taxon>Albugo</taxon>
    </lineage>
</organism>
<comment type="subcellular location">
    <subcellularLocation>
        <location evidence="1 6">Nucleus</location>
        <location evidence="1 6">Nucleolus</location>
    </subcellularLocation>
</comment>
<sequence>MSSSVVSDSIPLQERLRLKKVGSEIYNDYTTQSSTENGSFQRSNKNQPIEMTSKKPVGRFRQVVDVRNKRPHDPRFDPLCGKLNQDLFAKSYSFLDSYKENELDTLRKEVKKAKNKERKGDLQQKVNVLAQEIKEKKKSSRLQNALTERKRQEREAVINGKSPFYMKRKDKKKVELQIKFQELEESGNLANFMAKKRKKNSNKDHRWLPRRRT</sequence>
<evidence type="ECO:0000313" key="9">
    <source>
        <dbReference type="Proteomes" id="UP000053237"/>
    </source>
</evidence>
<feature type="compositionally biased region" description="Polar residues" evidence="7">
    <location>
        <begin position="29"/>
        <end position="50"/>
    </location>
</feature>
<comment type="caution">
    <text evidence="8">The sequence shown here is derived from an EMBL/GenBank/DDBJ whole genome shotgun (WGS) entry which is preliminary data.</text>
</comment>
<evidence type="ECO:0000256" key="3">
    <source>
        <dbReference type="ARBA" id="ARBA00022517"/>
    </source>
</evidence>
<keyword evidence="9" id="KW-1185">Reference proteome</keyword>
<dbReference type="AlphaFoldDB" id="A0A024GFI2"/>
<keyword evidence="6" id="KW-0687">Ribonucleoprotein</keyword>
<dbReference type="InParanoid" id="A0A024GFI2"/>
<feature type="region of interest" description="Disordered" evidence="7">
    <location>
        <begin position="137"/>
        <end position="161"/>
    </location>
</feature>
<evidence type="ECO:0000256" key="6">
    <source>
        <dbReference type="RuleBase" id="RU368027"/>
    </source>
</evidence>
<feature type="region of interest" description="Disordered" evidence="7">
    <location>
        <begin position="29"/>
        <end position="52"/>
    </location>
</feature>
<dbReference type="Proteomes" id="UP000053237">
    <property type="component" value="Unassembled WGS sequence"/>
</dbReference>
<comment type="subunit">
    <text evidence="6">Associates with 90S and pre-40S pre-ribosomal particles.</text>
</comment>
<evidence type="ECO:0000313" key="8">
    <source>
        <dbReference type="EMBL" id="CCI45432.1"/>
    </source>
</evidence>
<dbReference type="EMBL" id="CAIX01000098">
    <property type="protein sequence ID" value="CCI45432.1"/>
    <property type="molecule type" value="Genomic_DNA"/>
</dbReference>
<keyword evidence="4 6" id="KW-0698">rRNA processing</keyword>
<dbReference type="GO" id="GO:0000462">
    <property type="term" value="P:maturation of SSU-rRNA from tricistronic rRNA transcript (SSU-rRNA, 5.8S rRNA, LSU-rRNA)"/>
    <property type="evidence" value="ECO:0007669"/>
    <property type="project" value="TreeGrafter"/>
</dbReference>
<proteinExistence type="inferred from homology"/>
<comment type="function">
    <text evidence="6">Component of the 90S pre-ribosome involved in the maturation of rRNAs. Required for early cleavages of the pre-RNAs in the 40S ribosomal subunit maturation pathway.</text>
</comment>
<name>A0A024GFI2_9STRA</name>
<dbReference type="Pfam" id="PF06102">
    <property type="entry name" value="RRP36"/>
    <property type="match status" value="1"/>
</dbReference>
<keyword evidence="3 6" id="KW-0690">Ribosome biogenesis</keyword>
<evidence type="ECO:0000256" key="2">
    <source>
        <dbReference type="ARBA" id="ARBA00009418"/>
    </source>
</evidence>
<gene>
    <name evidence="8" type="ORF">BN9_063290</name>
</gene>
<keyword evidence="5 6" id="KW-0539">Nucleus</keyword>
<evidence type="ECO:0000256" key="4">
    <source>
        <dbReference type="ARBA" id="ARBA00022552"/>
    </source>
</evidence>
<dbReference type="PANTHER" id="PTHR21738">
    <property type="entry name" value="RIBOSOMAL RNA PROCESSING PROTEIN 36 HOMOLOG"/>
    <property type="match status" value="1"/>
</dbReference>
<feature type="region of interest" description="Disordered" evidence="7">
    <location>
        <begin position="189"/>
        <end position="213"/>
    </location>
</feature>
<evidence type="ECO:0000256" key="7">
    <source>
        <dbReference type="SAM" id="MobiDB-lite"/>
    </source>
</evidence>